<dbReference type="AlphaFoldDB" id="A0A166N9F6"/>
<sequence>MGKQVGRLPVAVAPYFELVTVKDFVPPRPVPASLVPKPVQPAITASGDSSFAGSSRNLVNTPLAKDLDVLAFYSRDMPIPTPAVIFPFLDDSEDQGSFQTLDDIDLFLWNKRQKKGGSTEDSVAKEGSSIPKKKARSERAIVLPLPKKIDIM</sequence>
<evidence type="ECO:0000313" key="2">
    <source>
        <dbReference type="EMBL" id="KZV78903.1"/>
    </source>
</evidence>
<dbReference type="InParanoid" id="A0A166N9F6"/>
<keyword evidence="3" id="KW-1185">Reference proteome</keyword>
<protein>
    <submittedName>
        <fullName evidence="2">Uncharacterized protein</fullName>
    </submittedName>
</protein>
<proteinExistence type="predicted"/>
<feature type="region of interest" description="Disordered" evidence="1">
    <location>
        <begin position="116"/>
        <end position="136"/>
    </location>
</feature>
<reference evidence="2 3" key="1">
    <citation type="journal article" date="2016" name="Mol. Biol. Evol.">
        <title>Comparative Genomics of Early-Diverging Mushroom-Forming Fungi Provides Insights into the Origins of Lignocellulose Decay Capabilities.</title>
        <authorList>
            <person name="Nagy L.G."/>
            <person name="Riley R."/>
            <person name="Tritt A."/>
            <person name="Adam C."/>
            <person name="Daum C."/>
            <person name="Floudas D."/>
            <person name="Sun H."/>
            <person name="Yadav J.S."/>
            <person name="Pangilinan J."/>
            <person name="Larsson K.H."/>
            <person name="Matsuura K."/>
            <person name="Barry K."/>
            <person name="Labutti K."/>
            <person name="Kuo R."/>
            <person name="Ohm R.A."/>
            <person name="Bhattacharya S.S."/>
            <person name="Shirouzu T."/>
            <person name="Yoshinaga Y."/>
            <person name="Martin F.M."/>
            <person name="Grigoriev I.V."/>
            <person name="Hibbett D.S."/>
        </authorList>
    </citation>
    <scope>NUCLEOTIDE SEQUENCE [LARGE SCALE GENOMIC DNA]</scope>
    <source>
        <strain evidence="2 3">HHB12029</strain>
    </source>
</reference>
<dbReference type="Proteomes" id="UP000077266">
    <property type="component" value="Unassembled WGS sequence"/>
</dbReference>
<organism evidence="2 3">
    <name type="scientific">Exidia glandulosa HHB12029</name>
    <dbReference type="NCBI Taxonomy" id="1314781"/>
    <lineage>
        <taxon>Eukaryota</taxon>
        <taxon>Fungi</taxon>
        <taxon>Dikarya</taxon>
        <taxon>Basidiomycota</taxon>
        <taxon>Agaricomycotina</taxon>
        <taxon>Agaricomycetes</taxon>
        <taxon>Auriculariales</taxon>
        <taxon>Exidiaceae</taxon>
        <taxon>Exidia</taxon>
    </lineage>
</organism>
<dbReference type="EMBL" id="KV426729">
    <property type="protein sequence ID" value="KZV78903.1"/>
    <property type="molecule type" value="Genomic_DNA"/>
</dbReference>
<accession>A0A166N9F6</accession>
<gene>
    <name evidence="2" type="ORF">EXIGLDRAFT_736244</name>
</gene>
<evidence type="ECO:0000313" key="3">
    <source>
        <dbReference type="Proteomes" id="UP000077266"/>
    </source>
</evidence>
<evidence type="ECO:0000256" key="1">
    <source>
        <dbReference type="SAM" id="MobiDB-lite"/>
    </source>
</evidence>
<name>A0A166N9F6_EXIGL</name>